<gene>
    <name evidence="11" type="ORF">DQ400_08420</name>
</gene>
<dbReference type="AlphaFoldDB" id="A0A365TPY1"/>
<keyword evidence="4 9" id="KW-0997">Cell inner membrane</keyword>
<dbReference type="InterPro" id="IPR007387">
    <property type="entry name" value="TRAP_DctQ"/>
</dbReference>
<feature type="transmembrane region" description="Helical" evidence="9">
    <location>
        <begin position="91"/>
        <end position="109"/>
    </location>
</feature>
<comment type="subcellular location">
    <subcellularLocation>
        <location evidence="1 9">Cell inner membrane</location>
        <topology evidence="1 9">Multi-pass membrane protein</topology>
    </subcellularLocation>
</comment>
<feature type="transmembrane region" description="Helical" evidence="9">
    <location>
        <begin position="139"/>
        <end position="160"/>
    </location>
</feature>
<keyword evidence="6 9" id="KW-1133">Transmembrane helix</keyword>
<organism evidence="11 12">
    <name type="scientific">Vreelandella sulfidaeris</name>
    <dbReference type="NCBI Taxonomy" id="115553"/>
    <lineage>
        <taxon>Bacteria</taxon>
        <taxon>Pseudomonadati</taxon>
        <taxon>Pseudomonadota</taxon>
        <taxon>Gammaproteobacteria</taxon>
        <taxon>Oceanospirillales</taxon>
        <taxon>Halomonadaceae</taxon>
        <taxon>Vreelandella</taxon>
    </lineage>
</organism>
<keyword evidence="12" id="KW-1185">Reference proteome</keyword>
<evidence type="ECO:0000256" key="7">
    <source>
        <dbReference type="ARBA" id="ARBA00023136"/>
    </source>
</evidence>
<name>A0A365TPY1_9GAMM</name>
<feature type="domain" description="Tripartite ATP-independent periplasmic transporters DctQ component" evidence="10">
    <location>
        <begin position="29"/>
        <end position="161"/>
    </location>
</feature>
<comment type="caution">
    <text evidence="11">The sequence shown here is derived from an EMBL/GenBank/DDBJ whole genome shotgun (WGS) entry which is preliminary data.</text>
</comment>
<dbReference type="GO" id="GO:0022857">
    <property type="term" value="F:transmembrane transporter activity"/>
    <property type="evidence" value="ECO:0007669"/>
    <property type="project" value="UniProtKB-UniRule"/>
</dbReference>
<keyword evidence="7 9" id="KW-0472">Membrane</keyword>
<comment type="function">
    <text evidence="9">Part of the tripartite ATP-independent periplasmic (TRAP) transport system.</text>
</comment>
<dbReference type="Pfam" id="PF04290">
    <property type="entry name" value="DctQ"/>
    <property type="match status" value="1"/>
</dbReference>
<keyword evidence="3" id="KW-1003">Cell membrane</keyword>
<evidence type="ECO:0000313" key="11">
    <source>
        <dbReference type="EMBL" id="RBI67702.1"/>
    </source>
</evidence>
<dbReference type="InterPro" id="IPR055348">
    <property type="entry name" value="DctQ"/>
</dbReference>
<keyword evidence="2 9" id="KW-0813">Transport</keyword>
<evidence type="ECO:0000256" key="4">
    <source>
        <dbReference type="ARBA" id="ARBA00022519"/>
    </source>
</evidence>
<proteinExistence type="inferred from homology"/>
<evidence type="ECO:0000259" key="10">
    <source>
        <dbReference type="Pfam" id="PF04290"/>
    </source>
</evidence>
<evidence type="ECO:0000313" key="12">
    <source>
        <dbReference type="Proteomes" id="UP000252204"/>
    </source>
</evidence>
<evidence type="ECO:0000256" key="1">
    <source>
        <dbReference type="ARBA" id="ARBA00004429"/>
    </source>
</evidence>
<feature type="transmembrane region" description="Helical" evidence="9">
    <location>
        <begin position="17"/>
        <end position="37"/>
    </location>
</feature>
<dbReference type="OrthoDB" id="8559033at2"/>
<dbReference type="PANTHER" id="PTHR35011:SF4">
    <property type="entry name" value="SLL1102 PROTEIN"/>
    <property type="match status" value="1"/>
</dbReference>
<evidence type="ECO:0000256" key="2">
    <source>
        <dbReference type="ARBA" id="ARBA00022448"/>
    </source>
</evidence>
<evidence type="ECO:0000256" key="3">
    <source>
        <dbReference type="ARBA" id="ARBA00022475"/>
    </source>
</evidence>
<feature type="transmembrane region" description="Helical" evidence="9">
    <location>
        <begin position="49"/>
        <end position="70"/>
    </location>
</feature>
<reference evidence="12" key="1">
    <citation type="submission" date="2018-06" db="EMBL/GenBank/DDBJ databases">
        <title>Whole genome sequencing of four bacterial strains from South Shetland trench revealing bio-synthetic gene clusters.</title>
        <authorList>
            <person name="Abdel-Mageed W.M."/>
            <person name="Lehri B."/>
            <person name="Jarmusch S."/>
            <person name="Miranda K."/>
            <person name="Goodfellow M."/>
            <person name="Jaspars M."/>
            <person name="Karlyshev A.V."/>
        </authorList>
    </citation>
    <scope>NUCLEOTIDE SEQUENCE [LARGE SCALE GENOMIC DNA]</scope>
    <source>
        <strain evidence="12">SST4</strain>
    </source>
</reference>
<dbReference type="RefSeq" id="WP_113269350.1">
    <property type="nucleotide sequence ID" value="NZ_QNTU01000004.1"/>
</dbReference>
<dbReference type="PANTHER" id="PTHR35011">
    <property type="entry name" value="2,3-DIKETO-L-GULONATE TRAP TRANSPORTER SMALL PERMEASE PROTEIN YIAM"/>
    <property type="match status" value="1"/>
</dbReference>
<dbReference type="EMBL" id="QNTU01000004">
    <property type="protein sequence ID" value="RBI67702.1"/>
    <property type="molecule type" value="Genomic_DNA"/>
</dbReference>
<dbReference type="Proteomes" id="UP000252204">
    <property type="component" value="Unassembled WGS sequence"/>
</dbReference>
<accession>A0A365TPY1</accession>
<evidence type="ECO:0000256" key="9">
    <source>
        <dbReference type="RuleBase" id="RU369079"/>
    </source>
</evidence>
<keyword evidence="5 9" id="KW-0812">Transmembrane</keyword>
<comment type="similarity">
    <text evidence="8 9">Belongs to the TRAP transporter small permease family.</text>
</comment>
<evidence type="ECO:0000256" key="5">
    <source>
        <dbReference type="ARBA" id="ARBA00022692"/>
    </source>
</evidence>
<comment type="subunit">
    <text evidence="9">The complex comprises the extracytoplasmic solute receptor protein and the two transmembrane proteins.</text>
</comment>
<evidence type="ECO:0000256" key="8">
    <source>
        <dbReference type="ARBA" id="ARBA00038436"/>
    </source>
</evidence>
<sequence>MDALLGYCRFITALNRWVATLVSAFVFIMVAVISYEVVSRYFFDAPTTWAMELATLLFGPYFLLAGPYLLHTAGHVNVDILYRKLSTRWAGIVDCFTYSLIVVVTLVFIDQSLPVALNAFNSGETSFTSWNPPIWPVKALIPVAFFLLLLQALAEIILAVQRAQGQKVGA</sequence>
<dbReference type="GO" id="GO:0005886">
    <property type="term" value="C:plasma membrane"/>
    <property type="evidence" value="ECO:0007669"/>
    <property type="project" value="UniProtKB-SubCell"/>
</dbReference>
<protein>
    <recommendedName>
        <fullName evidence="9">TRAP transporter small permease protein</fullName>
    </recommendedName>
</protein>
<evidence type="ECO:0000256" key="6">
    <source>
        <dbReference type="ARBA" id="ARBA00022989"/>
    </source>
</evidence>